<feature type="domain" description="Aminoglycoside phosphotransferase" evidence="2">
    <location>
        <begin position="515"/>
        <end position="730"/>
    </location>
</feature>
<dbReference type="RefSeq" id="XP_022285899.1">
    <property type="nucleotide sequence ID" value="XM_022429084.1"/>
</dbReference>
<proteinExistence type="predicted"/>
<dbReference type="PANTHER" id="PTHR12459:SF15">
    <property type="entry name" value="TRANSMEMBRANE PROTEIN 135"/>
    <property type="match status" value="1"/>
</dbReference>
<dbReference type="InterPro" id="IPR011009">
    <property type="entry name" value="Kinase-like_dom_sf"/>
</dbReference>
<dbReference type="Proteomes" id="UP000078397">
    <property type="component" value="Unassembled WGS sequence"/>
</dbReference>
<reference evidence="3 4" key="1">
    <citation type="journal article" date="2016" name="PLoS Pathog.">
        <title>Biosynthesis of antibiotic leucinostatins in bio-control fungus Purpureocillium lilacinum and their inhibition on phytophthora revealed by genome mining.</title>
        <authorList>
            <person name="Wang G."/>
            <person name="Liu Z."/>
            <person name="Lin R."/>
            <person name="Li E."/>
            <person name="Mao Z."/>
            <person name="Ling J."/>
            <person name="Yang Y."/>
            <person name="Yin W.B."/>
            <person name="Xie B."/>
        </authorList>
    </citation>
    <scope>NUCLEOTIDE SEQUENCE [LARGE SCALE GENOMIC DNA]</scope>
    <source>
        <strain evidence="3">170</strain>
    </source>
</reference>
<dbReference type="PANTHER" id="PTHR12459">
    <property type="entry name" value="TRANSMEMBRANE PROTEIN 135-RELATED"/>
    <property type="match status" value="1"/>
</dbReference>
<dbReference type="KEGG" id="pchm:VFPPC_17371"/>
<dbReference type="SUPFAM" id="SSF56112">
    <property type="entry name" value="Protein kinase-like (PK-like)"/>
    <property type="match status" value="1"/>
</dbReference>
<dbReference type="Gene3D" id="3.90.1200.10">
    <property type="match status" value="1"/>
</dbReference>
<comment type="caution">
    <text evidence="3">The sequence shown here is derived from an EMBL/GenBank/DDBJ whole genome shotgun (WGS) entry which is preliminary data.</text>
</comment>
<keyword evidence="4" id="KW-1185">Reference proteome</keyword>
<evidence type="ECO:0000256" key="1">
    <source>
        <dbReference type="SAM" id="MobiDB-lite"/>
    </source>
</evidence>
<organism evidence="3 4">
    <name type="scientific">Pochonia chlamydosporia 170</name>
    <dbReference type="NCBI Taxonomy" id="1380566"/>
    <lineage>
        <taxon>Eukaryota</taxon>
        <taxon>Fungi</taxon>
        <taxon>Dikarya</taxon>
        <taxon>Ascomycota</taxon>
        <taxon>Pezizomycotina</taxon>
        <taxon>Sordariomycetes</taxon>
        <taxon>Hypocreomycetidae</taxon>
        <taxon>Hypocreales</taxon>
        <taxon>Clavicipitaceae</taxon>
        <taxon>Pochonia</taxon>
    </lineage>
</organism>
<accession>A0A219ARU6</accession>
<dbReference type="AlphaFoldDB" id="A0A219ARU6"/>
<gene>
    <name evidence="3" type="ORF">VFPPC_17371</name>
</gene>
<name>A0A219ARU6_METCM</name>
<dbReference type="InterPro" id="IPR002575">
    <property type="entry name" value="Aminoglycoside_PTrfase"/>
</dbReference>
<dbReference type="EMBL" id="LSBJ02000001">
    <property type="protein sequence ID" value="OWT43480.1"/>
    <property type="molecule type" value="Genomic_DNA"/>
</dbReference>
<evidence type="ECO:0000313" key="4">
    <source>
        <dbReference type="Proteomes" id="UP000078397"/>
    </source>
</evidence>
<sequence length="821" mass="91919">MELRGAGPKGRQPAQTILTSTMTRISTRPGSSNKSTFLQLQSIPPVLRPLVRAYLLGYASAVLPRLLTLVLQHLSNRRRKAPNYALPERDENTFLESAKHVLKTGLDPYRFPTFCAALVGGSTLLQGPLNKIIAGATTNLGHVAKLRLTRFLATFIAAWLSLKLLQAKKPTLRRRAGSGTIRYIDPETGKKLAGRTVDLTLFAATQAIDVIVGEVWARHKARRQTAQKWTKVESFISQMTDPVSFVASCAFIMWAWFYAPDNLPRAYNKWITSAAHVDIRLIEALRRCRTRELSYQKETGQAPLLGAMCNDYGLPYEWGDPCKTVPFPCDIVHMGRGPSCEYHAWRRFWLSWKWSMYTYLPLALALQLRKPNRNSLRTALFSAARSSAFLGTYITLFYYGVCLGRTRIGPHLLGKDGKSITPVEYIEHCPFPYNNFIYKVALSSPATAEHFTRAGHYACTVSPPSEGVSTVIVRLSNSIAMGMNNTNRVENEVAATVVARQALSAVECGKYASIVPRVYAWKGAELEKACVEDGFGWTVMEFMEGQALDQVFKEMDTVKKQRIVGEVACVFAALQKAKLPDGVKLHGGLTIKDGDIVSGECTMQAGEPSGEYVDFWRAKIAATVKEADESAFINGWKGHLRERIEKFKNEKLSGVIRDSGVDTSLLGIIHNDFTMNNMLYCPQTKRITALLDFDWSSVTHPAHEFFMSFHDVHGGMAERSQTLRKAILTGRFTESADGDEDKEAWELAKCWHEAVKRHGGMTPSDFRGIDVLESLRKFTDRVSPFELWSEVMLKRKSKEENEAARARVEEELGEMLSSWGV</sequence>
<feature type="compositionally biased region" description="Polar residues" evidence="1">
    <location>
        <begin position="13"/>
        <end position="35"/>
    </location>
</feature>
<evidence type="ECO:0000259" key="2">
    <source>
        <dbReference type="Pfam" id="PF01636"/>
    </source>
</evidence>
<dbReference type="GeneID" id="28844712"/>
<dbReference type="Pfam" id="PF01636">
    <property type="entry name" value="APH"/>
    <property type="match status" value="1"/>
</dbReference>
<feature type="region of interest" description="Disordered" evidence="1">
    <location>
        <begin position="1"/>
        <end position="35"/>
    </location>
</feature>
<protein>
    <submittedName>
        <fullName evidence="3">Phosphotransferase enzyme family domain-containing protein</fullName>
    </submittedName>
</protein>
<evidence type="ECO:0000313" key="3">
    <source>
        <dbReference type="EMBL" id="OWT43480.1"/>
    </source>
</evidence>
<dbReference type="GO" id="GO:0016740">
    <property type="term" value="F:transferase activity"/>
    <property type="evidence" value="ECO:0007669"/>
    <property type="project" value="UniProtKB-KW"/>
</dbReference>
<dbReference type="OrthoDB" id="4021778at2759"/>
<dbReference type="InterPro" id="IPR026749">
    <property type="entry name" value="Tmem135"/>
</dbReference>